<protein>
    <submittedName>
        <fullName evidence="1">SAM-dependent methyltransferase</fullName>
    </submittedName>
</protein>
<dbReference type="Gene3D" id="3.40.50.150">
    <property type="entry name" value="Vaccinia Virus protein VP39"/>
    <property type="match status" value="1"/>
</dbReference>
<organism evidence="1 2">
    <name type="scientific">Gimesia maris</name>
    <dbReference type="NCBI Taxonomy" id="122"/>
    <lineage>
        <taxon>Bacteria</taxon>
        <taxon>Pseudomonadati</taxon>
        <taxon>Planctomycetota</taxon>
        <taxon>Planctomycetia</taxon>
        <taxon>Planctomycetales</taxon>
        <taxon>Planctomycetaceae</taxon>
        <taxon>Gimesia</taxon>
    </lineage>
</organism>
<dbReference type="CDD" id="cd02440">
    <property type="entry name" value="AdoMet_MTases"/>
    <property type="match status" value="1"/>
</dbReference>
<sequence>MKILQQLHSNTVHSRRVKTLLNHILPLLPKEGMVLDVGCGDGLLGSLLQLKASGVEVRGLDVLVRKETHIPVTLFDGATIPFQDKTVDTVLLVDVLHHTNDPSVILNEAKRVARESIIIKDHTRDGFFARSTLRFMDWVGNASYGVELPYNYLSYQEWLSLFLELDLKTSDWNGDLHIYPKPADYLFGRSLHFVARIKLS</sequence>
<dbReference type="RefSeq" id="WP_278445498.1">
    <property type="nucleotide sequence ID" value="NZ_CAXBMG010000011.1"/>
</dbReference>
<dbReference type="Pfam" id="PF13489">
    <property type="entry name" value="Methyltransf_23"/>
    <property type="match status" value="1"/>
</dbReference>
<keyword evidence="1" id="KW-0489">Methyltransferase</keyword>
<evidence type="ECO:0000313" key="1">
    <source>
        <dbReference type="EMBL" id="HCO26234.1"/>
    </source>
</evidence>
<dbReference type="InterPro" id="IPR029063">
    <property type="entry name" value="SAM-dependent_MTases_sf"/>
</dbReference>
<dbReference type="GO" id="GO:0008168">
    <property type="term" value="F:methyltransferase activity"/>
    <property type="evidence" value="ECO:0007669"/>
    <property type="project" value="UniProtKB-KW"/>
</dbReference>
<dbReference type="SUPFAM" id="SSF53335">
    <property type="entry name" value="S-adenosyl-L-methionine-dependent methyltransferases"/>
    <property type="match status" value="1"/>
</dbReference>
<evidence type="ECO:0000313" key="2">
    <source>
        <dbReference type="Proteomes" id="UP000263642"/>
    </source>
</evidence>
<comment type="caution">
    <text evidence="1">The sequence shown here is derived from an EMBL/GenBank/DDBJ whole genome shotgun (WGS) entry which is preliminary data.</text>
</comment>
<accession>A0A3D3RBJ9</accession>
<dbReference type="Proteomes" id="UP000263642">
    <property type="component" value="Unassembled WGS sequence"/>
</dbReference>
<gene>
    <name evidence="1" type="ORF">DIT97_25655</name>
</gene>
<reference evidence="1 2" key="1">
    <citation type="journal article" date="2018" name="Nat. Biotechnol.">
        <title>A standardized bacterial taxonomy based on genome phylogeny substantially revises the tree of life.</title>
        <authorList>
            <person name="Parks D.H."/>
            <person name="Chuvochina M."/>
            <person name="Waite D.W."/>
            <person name="Rinke C."/>
            <person name="Skarshewski A."/>
            <person name="Chaumeil P.A."/>
            <person name="Hugenholtz P."/>
        </authorList>
    </citation>
    <scope>NUCLEOTIDE SEQUENCE [LARGE SCALE GENOMIC DNA]</scope>
    <source>
        <strain evidence="1">UBA9375</strain>
    </source>
</reference>
<name>A0A3D3RBJ9_9PLAN</name>
<dbReference type="GO" id="GO:0032259">
    <property type="term" value="P:methylation"/>
    <property type="evidence" value="ECO:0007669"/>
    <property type="project" value="UniProtKB-KW"/>
</dbReference>
<keyword evidence="1" id="KW-0808">Transferase</keyword>
<proteinExistence type="predicted"/>
<dbReference type="AlphaFoldDB" id="A0A3D3RBJ9"/>
<dbReference type="EMBL" id="DQAY01000154">
    <property type="protein sequence ID" value="HCO26234.1"/>
    <property type="molecule type" value="Genomic_DNA"/>
</dbReference>